<dbReference type="CDD" id="cd05471">
    <property type="entry name" value="pepsin_like"/>
    <property type="match status" value="1"/>
</dbReference>
<evidence type="ECO:0000259" key="7">
    <source>
        <dbReference type="PROSITE" id="PS51767"/>
    </source>
</evidence>
<keyword evidence="2 5" id="KW-0064">Aspartyl protease</keyword>
<dbReference type="Gene3D" id="2.40.70.10">
    <property type="entry name" value="Acid Proteases"/>
    <property type="match status" value="2"/>
</dbReference>
<keyword evidence="4" id="KW-1015">Disulfide bond</keyword>
<feature type="disulfide bond" evidence="4">
    <location>
        <begin position="177"/>
        <end position="181"/>
    </location>
</feature>
<dbReference type="PRINTS" id="PR00792">
    <property type="entry name" value="PEPSIN"/>
</dbReference>
<keyword evidence="5" id="KW-0378">Hydrolase</keyword>
<keyword evidence="9" id="KW-1185">Reference proteome</keyword>
<dbReference type="PANTHER" id="PTHR47966:SF51">
    <property type="entry name" value="BETA-SITE APP-CLEAVING ENZYME, ISOFORM A-RELATED"/>
    <property type="match status" value="1"/>
</dbReference>
<dbReference type="Proteomes" id="UP001209540">
    <property type="component" value="Unassembled WGS sequence"/>
</dbReference>
<dbReference type="PROSITE" id="PS51767">
    <property type="entry name" value="PEPTIDASE_A1"/>
    <property type="match status" value="1"/>
</dbReference>
<dbReference type="PROSITE" id="PS00141">
    <property type="entry name" value="ASP_PROTEASE"/>
    <property type="match status" value="2"/>
</dbReference>
<name>A0AAD5KCJ4_9FUNG</name>
<protein>
    <submittedName>
        <fullName evidence="8">Aspartic peptidase domain-containing protein</fullName>
    </submittedName>
</protein>
<evidence type="ECO:0000256" key="5">
    <source>
        <dbReference type="RuleBase" id="RU000454"/>
    </source>
</evidence>
<dbReference type="InterPro" id="IPR001969">
    <property type="entry name" value="Aspartic_peptidase_AS"/>
</dbReference>
<dbReference type="InterPro" id="IPR021109">
    <property type="entry name" value="Peptidase_aspartic_dom_sf"/>
</dbReference>
<gene>
    <name evidence="8" type="ORF">BDA99DRAFT_535991</name>
</gene>
<dbReference type="AlphaFoldDB" id="A0AAD5KCJ4"/>
<evidence type="ECO:0000313" key="8">
    <source>
        <dbReference type="EMBL" id="KAI9266568.1"/>
    </source>
</evidence>
<sequence>MKYNLATFNYVVIAITSVVTIANSVTVPPAPPSTGTILLDMNRERPPSSLLELVKTSVVAPVDSIVSSLLPHPWSYHGPPVSDLKGYQETDGNTQEVNVPGLSQLNAERASFSSSSSSFPSTSSTPSSTNPSVKTTSKLSNTMWNYVIEMGVGTPPQKFKAIFDTGSPTIWIPSDECEEDCPGATSIFKTKESSTYNSEKDNPMKIHYGSGEVTGHVAYDTISLQGTKIPNQPIGVATTIVANLLSDGINGIIGFAPSKGTEEFNKKKKRMLTPMENLVKQKAVERNMFSVYFQPVRDHKDIDHAGGKLALGGLLPEDSYEGEIQWVPQVLDDMYGDYWAIGLDSVQVGNTVIKNDNGKTGSKRKQAVGIVDTGTTMIVLKPSIAKNIIEGMSLVKFNETLSLYTVPCNKVKSLPSIDFHFPNGVQLSLSPDQYTVPEWQLVYWGASDCPVYIVSETLGEEDQSGLDFIIGQKFLENYVSIYDGDEHRVGFAKAKH</sequence>
<feature type="active site" evidence="3">
    <location>
        <position position="164"/>
    </location>
</feature>
<dbReference type="InterPro" id="IPR001461">
    <property type="entry name" value="Aspartic_peptidase_A1"/>
</dbReference>
<dbReference type="EMBL" id="JAIXMP010000010">
    <property type="protein sequence ID" value="KAI9266568.1"/>
    <property type="molecule type" value="Genomic_DNA"/>
</dbReference>
<dbReference type="InterPro" id="IPR034164">
    <property type="entry name" value="Pepsin-like_dom"/>
</dbReference>
<evidence type="ECO:0000256" key="2">
    <source>
        <dbReference type="ARBA" id="ARBA00022750"/>
    </source>
</evidence>
<organism evidence="8 9">
    <name type="scientific">Phascolomyces articulosus</name>
    <dbReference type="NCBI Taxonomy" id="60185"/>
    <lineage>
        <taxon>Eukaryota</taxon>
        <taxon>Fungi</taxon>
        <taxon>Fungi incertae sedis</taxon>
        <taxon>Mucoromycota</taxon>
        <taxon>Mucoromycotina</taxon>
        <taxon>Mucoromycetes</taxon>
        <taxon>Mucorales</taxon>
        <taxon>Lichtheimiaceae</taxon>
        <taxon>Phascolomyces</taxon>
    </lineage>
</organism>
<dbReference type="InterPro" id="IPR033121">
    <property type="entry name" value="PEPTIDASE_A1"/>
</dbReference>
<feature type="domain" description="Peptidase A1" evidence="7">
    <location>
        <begin position="146"/>
        <end position="492"/>
    </location>
</feature>
<dbReference type="Pfam" id="PF00026">
    <property type="entry name" value="Asp"/>
    <property type="match status" value="1"/>
</dbReference>
<accession>A0AAD5KCJ4</accession>
<reference evidence="8" key="1">
    <citation type="journal article" date="2022" name="IScience">
        <title>Evolution of zygomycete secretomes and the origins of terrestrial fungal ecologies.</title>
        <authorList>
            <person name="Chang Y."/>
            <person name="Wang Y."/>
            <person name="Mondo S."/>
            <person name="Ahrendt S."/>
            <person name="Andreopoulos W."/>
            <person name="Barry K."/>
            <person name="Beard J."/>
            <person name="Benny G.L."/>
            <person name="Blankenship S."/>
            <person name="Bonito G."/>
            <person name="Cuomo C."/>
            <person name="Desiro A."/>
            <person name="Gervers K.A."/>
            <person name="Hundley H."/>
            <person name="Kuo A."/>
            <person name="LaButti K."/>
            <person name="Lang B.F."/>
            <person name="Lipzen A."/>
            <person name="O'Donnell K."/>
            <person name="Pangilinan J."/>
            <person name="Reynolds N."/>
            <person name="Sandor L."/>
            <person name="Smith M.E."/>
            <person name="Tsang A."/>
            <person name="Grigoriev I.V."/>
            <person name="Stajich J.E."/>
            <person name="Spatafora J.W."/>
        </authorList>
    </citation>
    <scope>NUCLEOTIDE SEQUENCE</scope>
    <source>
        <strain evidence="8">RSA 2281</strain>
    </source>
</reference>
<evidence type="ECO:0000256" key="4">
    <source>
        <dbReference type="PIRSR" id="PIRSR601461-2"/>
    </source>
</evidence>
<evidence type="ECO:0000313" key="9">
    <source>
        <dbReference type="Proteomes" id="UP001209540"/>
    </source>
</evidence>
<keyword evidence="5" id="KW-0645">Protease</keyword>
<dbReference type="SUPFAM" id="SSF50630">
    <property type="entry name" value="Acid proteases"/>
    <property type="match status" value="1"/>
</dbReference>
<reference evidence="8" key="2">
    <citation type="submission" date="2023-02" db="EMBL/GenBank/DDBJ databases">
        <authorList>
            <consortium name="DOE Joint Genome Institute"/>
            <person name="Mondo S.J."/>
            <person name="Chang Y."/>
            <person name="Wang Y."/>
            <person name="Ahrendt S."/>
            <person name="Andreopoulos W."/>
            <person name="Barry K."/>
            <person name="Beard J."/>
            <person name="Benny G.L."/>
            <person name="Blankenship S."/>
            <person name="Bonito G."/>
            <person name="Cuomo C."/>
            <person name="Desiro A."/>
            <person name="Gervers K.A."/>
            <person name="Hundley H."/>
            <person name="Kuo A."/>
            <person name="LaButti K."/>
            <person name="Lang B.F."/>
            <person name="Lipzen A."/>
            <person name="O'Donnell K."/>
            <person name="Pangilinan J."/>
            <person name="Reynolds N."/>
            <person name="Sandor L."/>
            <person name="Smith M.W."/>
            <person name="Tsang A."/>
            <person name="Grigoriev I.V."/>
            <person name="Stajich J.E."/>
            <person name="Spatafora J.W."/>
        </authorList>
    </citation>
    <scope>NUCLEOTIDE SEQUENCE</scope>
    <source>
        <strain evidence="8">RSA 2281</strain>
    </source>
</reference>
<feature type="region of interest" description="Disordered" evidence="6">
    <location>
        <begin position="113"/>
        <end position="136"/>
    </location>
</feature>
<evidence type="ECO:0000256" key="3">
    <source>
        <dbReference type="PIRSR" id="PIRSR601461-1"/>
    </source>
</evidence>
<comment type="similarity">
    <text evidence="1 5">Belongs to the peptidase A1 family.</text>
</comment>
<proteinExistence type="inferred from homology"/>
<feature type="active site" evidence="3">
    <location>
        <position position="372"/>
    </location>
</feature>
<dbReference type="PANTHER" id="PTHR47966">
    <property type="entry name" value="BETA-SITE APP-CLEAVING ENZYME, ISOFORM A-RELATED"/>
    <property type="match status" value="1"/>
</dbReference>
<dbReference type="GO" id="GO:0006508">
    <property type="term" value="P:proteolysis"/>
    <property type="evidence" value="ECO:0007669"/>
    <property type="project" value="UniProtKB-KW"/>
</dbReference>
<dbReference type="GO" id="GO:0004190">
    <property type="term" value="F:aspartic-type endopeptidase activity"/>
    <property type="evidence" value="ECO:0007669"/>
    <property type="project" value="UniProtKB-KW"/>
</dbReference>
<evidence type="ECO:0000256" key="6">
    <source>
        <dbReference type="SAM" id="MobiDB-lite"/>
    </source>
</evidence>
<comment type="caution">
    <text evidence="8">The sequence shown here is derived from an EMBL/GenBank/DDBJ whole genome shotgun (WGS) entry which is preliminary data.</text>
</comment>
<evidence type="ECO:0000256" key="1">
    <source>
        <dbReference type="ARBA" id="ARBA00007447"/>
    </source>
</evidence>